<dbReference type="Proteomes" id="UP000285146">
    <property type="component" value="Unassembled WGS sequence"/>
</dbReference>
<evidence type="ECO:0000313" key="6">
    <source>
        <dbReference type="Proteomes" id="UP000285146"/>
    </source>
</evidence>
<dbReference type="Pfam" id="PF24809">
    <property type="entry name" value="DUF7708"/>
    <property type="match status" value="1"/>
</dbReference>
<keyword evidence="1" id="KW-0677">Repeat</keyword>
<accession>A0A423W9M1</accession>
<dbReference type="InterPro" id="IPR054471">
    <property type="entry name" value="GPIID_WHD"/>
</dbReference>
<evidence type="ECO:0000313" key="5">
    <source>
        <dbReference type="EMBL" id="ROW00049.1"/>
    </source>
</evidence>
<evidence type="ECO:0000256" key="1">
    <source>
        <dbReference type="ARBA" id="ARBA00022737"/>
    </source>
</evidence>
<dbReference type="InterPro" id="IPR027417">
    <property type="entry name" value="P-loop_NTPase"/>
</dbReference>
<gene>
    <name evidence="5" type="ORF">VPNG_08321</name>
</gene>
<proteinExistence type="predicted"/>
<dbReference type="PANTHER" id="PTHR10039">
    <property type="entry name" value="AMELOGENIN"/>
    <property type="match status" value="1"/>
</dbReference>
<dbReference type="Pfam" id="PF22939">
    <property type="entry name" value="WHD_GPIID"/>
    <property type="match status" value="1"/>
</dbReference>
<dbReference type="PANTHER" id="PTHR10039:SF14">
    <property type="entry name" value="NACHT DOMAIN-CONTAINING PROTEIN"/>
    <property type="match status" value="1"/>
</dbReference>
<dbReference type="EMBL" id="LKEB01000057">
    <property type="protein sequence ID" value="ROW00049.1"/>
    <property type="molecule type" value="Genomic_DNA"/>
</dbReference>
<dbReference type="InParanoid" id="A0A423W9M1"/>
<dbReference type="Gene3D" id="3.40.50.300">
    <property type="entry name" value="P-loop containing nucleotide triphosphate hydrolases"/>
    <property type="match status" value="1"/>
</dbReference>
<evidence type="ECO:0000259" key="4">
    <source>
        <dbReference type="Pfam" id="PF24883"/>
    </source>
</evidence>
<reference evidence="5 6" key="1">
    <citation type="submission" date="2015-09" db="EMBL/GenBank/DDBJ databases">
        <title>Host preference determinants of Valsa canker pathogens revealed by comparative genomics.</title>
        <authorList>
            <person name="Yin Z."/>
            <person name="Huang L."/>
        </authorList>
    </citation>
    <scope>NUCLEOTIDE SEQUENCE [LARGE SCALE GENOMIC DNA]</scope>
    <source>
        <strain evidence="5 6">SXYLt</strain>
    </source>
</reference>
<dbReference type="Pfam" id="PF24883">
    <property type="entry name" value="NPHP3_N"/>
    <property type="match status" value="1"/>
</dbReference>
<evidence type="ECO:0000259" key="2">
    <source>
        <dbReference type="Pfam" id="PF22939"/>
    </source>
</evidence>
<feature type="domain" description="DUF7708" evidence="3">
    <location>
        <begin position="58"/>
        <end position="200"/>
    </location>
</feature>
<dbReference type="OrthoDB" id="21416at2759"/>
<dbReference type="AlphaFoldDB" id="A0A423W9M1"/>
<dbReference type="STRING" id="1230097.A0A423W9M1"/>
<dbReference type="SUPFAM" id="SSF52540">
    <property type="entry name" value="P-loop containing nucleoside triphosphate hydrolases"/>
    <property type="match status" value="1"/>
</dbReference>
<comment type="caution">
    <text evidence="5">The sequence shown here is derived from an EMBL/GenBank/DDBJ whole genome shotgun (WGS) entry which is preliminary data.</text>
</comment>
<organism evidence="5 6">
    <name type="scientific">Cytospora leucostoma</name>
    <dbReference type="NCBI Taxonomy" id="1230097"/>
    <lineage>
        <taxon>Eukaryota</taxon>
        <taxon>Fungi</taxon>
        <taxon>Dikarya</taxon>
        <taxon>Ascomycota</taxon>
        <taxon>Pezizomycotina</taxon>
        <taxon>Sordariomycetes</taxon>
        <taxon>Sordariomycetidae</taxon>
        <taxon>Diaporthales</taxon>
        <taxon>Cytosporaceae</taxon>
        <taxon>Cytospora</taxon>
    </lineage>
</organism>
<keyword evidence="6" id="KW-1185">Reference proteome</keyword>
<dbReference type="InterPro" id="IPR056884">
    <property type="entry name" value="NPHP3-like_N"/>
</dbReference>
<name>A0A423W9M1_9PEZI</name>
<feature type="domain" description="Nephrocystin 3-like N-terminal" evidence="4">
    <location>
        <begin position="273"/>
        <end position="441"/>
    </location>
</feature>
<sequence>MAGMTIFEDALARFKSRLNASELRQFGNLTTLNELKATILSIQKAQEDKKETKNLPRIQRFLEGMEQLGKIVDIFLNSSEILAFVWGPMKFLLLTASVWADAFEILLDAYESIGKHFPLLNDFEGLFYGNDDVRQVLGLIYEDILKFHSAALQFFSRPLWRQLLKSTWKDFDATFKRLLSSLNHHNDFLNKLASAQHMKQLNTFISNYAVDADNIREHIDQYINDRKDRLLEAERTETERKWDHKQKVLQWLAATTMSGLHEKFFNVRKSCPGSGDWVLKSEKLKDWKAPNTPNNSILWLYGIPGAGKTILASKIVDDCTETPEFKTTYFYCRYGDNTTTSCNGILKGLIAQMINHCDELVPFCQERMKATADSTLTTEALAKQILEVSFKRIPKQFIIIDGLDECDPTQRGNLLRILTALVKVCDEQSNYGKPRVLLTSRNLGDIQNSLAEATWMEIQRDDNREDLEVFLRLKMERLIQKFDLSQEPALTDELMKRTLVYASGMFLYAELVMRNLEDCYDRKTFREEISNSVFPTGIEQAYGRILHRMKVNLNDPGERKWQRTRRLLGWIVAAKRPLKIYELQAVLSIDGTEKRMDYEEKRLRVHITEYCGSLVQMVGDDRVELVHHTARE</sequence>
<evidence type="ECO:0000259" key="3">
    <source>
        <dbReference type="Pfam" id="PF24809"/>
    </source>
</evidence>
<protein>
    <submittedName>
        <fullName evidence="5">Uncharacterized protein</fullName>
    </submittedName>
</protein>
<dbReference type="InterPro" id="IPR056125">
    <property type="entry name" value="DUF7708"/>
</dbReference>
<feature type="domain" description="GPI inositol-deacylase winged helix" evidence="2">
    <location>
        <begin position="562"/>
        <end position="632"/>
    </location>
</feature>